<dbReference type="PROSITE" id="PS50262">
    <property type="entry name" value="G_PROTEIN_RECEP_F1_2"/>
    <property type="match status" value="1"/>
</dbReference>
<comment type="caution">
    <text evidence="11">The sequence shown here is derived from an EMBL/GenBank/DDBJ whole genome shotgun (WGS) entry which is preliminary data.</text>
</comment>
<feature type="transmembrane region" description="Helical" evidence="9">
    <location>
        <begin position="94"/>
        <end position="113"/>
    </location>
</feature>
<evidence type="ECO:0000256" key="9">
    <source>
        <dbReference type="SAM" id="Phobius"/>
    </source>
</evidence>
<feature type="transmembrane region" description="Helical" evidence="9">
    <location>
        <begin position="190"/>
        <end position="214"/>
    </location>
</feature>
<dbReference type="SUPFAM" id="SSF81321">
    <property type="entry name" value="Family A G protein-coupled receptor-like"/>
    <property type="match status" value="1"/>
</dbReference>
<keyword evidence="6 9" id="KW-0472">Membrane</keyword>
<dbReference type="PRINTS" id="PR00237">
    <property type="entry name" value="GPCRRHODOPSN"/>
</dbReference>
<sequence>MDNSTDLAGEFIFKAFTPITVIYSVIILIGLIGNITVFYIYVTKMPHERFEQRYFIPVLTFFDILVCIVSFVYFTVQTYRWLTFHSDMLCKWMVFFVIFTMMTSDAILLAIAVHRYRKICRPFGKQMTLKWRRLSVVLVISSGICYSIPSLIVDGVKDFGIEYKGVNITGQGCFIGNKQYHLLQVVYHGILSLIVTANIILTAAMYVPKAVLIFRRYKKRKSSSGSNNQSETSMEMCSLDFHASGQSSHSHSASHSHSVISKQKAVKHNFNVMFLFIIVVYFLAYIPTTVVNILISTTNDYYRHLSTTEYGVSDFFLKFYIFNHVANPFIYAYFDTDFRGGLRKMFKCRS</sequence>
<evidence type="ECO:0000256" key="7">
    <source>
        <dbReference type="ARBA" id="ARBA00023170"/>
    </source>
</evidence>
<dbReference type="CDD" id="cd00637">
    <property type="entry name" value="7tm_classA_rhodopsin-like"/>
    <property type="match status" value="1"/>
</dbReference>
<evidence type="ECO:0000256" key="3">
    <source>
        <dbReference type="ARBA" id="ARBA00022692"/>
    </source>
</evidence>
<feature type="transmembrane region" description="Helical" evidence="9">
    <location>
        <begin position="315"/>
        <end position="334"/>
    </location>
</feature>
<evidence type="ECO:0000256" key="8">
    <source>
        <dbReference type="ARBA" id="ARBA00023224"/>
    </source>
</evidence>
<organism evidence="11 12">
    <name type="scientific">Pinctada imbricata</name>
    <name type="common">Atlantic pearl-oyster</name>
    <name type="synonym">Pinctada martensii</name>
    <dbReference type="NCBI Taxonomy" id="66713"/>
    <lineage>
        <taxon>Eukaryota</taxon>
        <taxon>Metazoa</taxon>
        <taxon>Spiralia</taxon>
        <taxon>Lophotrochozoa</taxon>
        <taxon>Mollusca</taxon>
        <taxon>Bivalvia</taxon>
        <taxon>Autobranchia</taxon>
        <taxon>Pteriomorphia</taxon>
        <taxon>Pterioida</taxon>
        <taxon>Pterioidea</taxon>
        <taxon>Pteriidae</taxon>
        <taxon>Pinctada</taxon>
    </lineage>
</organism>
<gene>
    <name evidence="11" type="ORF">FSP39_003022</name>
</gene>
<dbReference type="InterPro" id="IPR000276">
    <property type="entry name" value="GPCR_Rhodpsn"/>
</dbReference>
<evidence type="ECO:0000313" key="11">
    <source>
        <dbReference type="EMBL" id="KAK3092456.1"/>
    </source>
</evidence>
<dbReference type="InterPro" id="IPR017452">
    <property type="entry name" value="GPCR_Rhodpsn_7TM"/>
</dbReference>
<dbReference type="AlphaFoldDB" id="A0AA89C2U4"/>
<evidence type="ECO:0000259" key="10">
    <source>
        <dbReference type="PROSITE" id="PS50262"/>
    </source>
</evidence>
<comment type="subcellular location">
    <subcellularLocation>
        <location evidence="1">Cell membrane</location>
        <topology evidence="1">Multi-pass membrane protein</topology>
    </subcellularLocation>
</comment>
<dbReference type="PANTHER" id="PTHR24230">
    <property type="entry name" value="G-PROTEIN COUPLED RECEPTOR"/>
    <property type="match status" value="1"/>
</dbReference>
<dbReference type="Gene3D" id="1.20.1070.10">
    <property type="entry name" value="Rhodopsin 7-helix transmembrane proteins"/>
    <property type="match status" value="1"/>
</dbReference>
<keyword evidence="7" id="KW-0675">Receptor</keyword>
<keyword evidence="2" id="KW-1003">Cell membrane</keyword>
<dbReference type="GO" id="GO:0008528">
    <property type="term" value="F:G protein-coupled peptide receptor activity"/>
    <property type="evidence" value="ECO:0007669"/>
    <property type="project" value="TreeGrafter"/>
</dbReference>
<feature type="transmembrane region" description="Helical" evidence="9">
    <location>
        <begin position="54"/>
        <end position="74"/>
    </location>
</feature>
<feature type="transmembrane region" description="Helical" evidence="9">
    <location>
        <begin position="272"/>
        <end position="295"/>
    </location>
</feature>
<dbReference type="Proteomes" id="UP001186944">
    <property type="component" value="Unassembled WGS sequence"/>
</dbReference>
<keyword evidence="3 9" id="KW-0812">Transmembrane</keyword>
<proteinExistence type="predicted"/>
<dbReference type="PANTHER" id="PTHR24230:SF158">
    <property type="entry name" value="G-PROTEIN COUPLED RECEPTORS FAMILY 1 PROFILE DOMAIN-CONTAINING PROTEIN"/>
    <property type="match status" value="1"/>
</dbReference>
<evidence type="ECO:0000256" key="4">
    <source>
        <dbReference type="ARBA" id="ARBA00022989"/>
    </source>
</evidence>
<evidence type="ECO:0000256" key="1">
    <source>
        <dbReference type="ARBA" id="ARBA00004651"/>
    </source>
</evidence>
<evidence type="ECO:0000256" key="5">
    <source>
        <dbReference type="ARBA" id="ARBA00023040"/>
    </source>
</evidence>
<evidence type="ECO:0000256" key="2">
    <source>
        <dbReference type="ARBA" id="ARBA00022475"/>
    </source>
</evidence>
<keyword evidence="4 9" id="KW-1133">Transmembrane helix</keyword>
<feature type="transmembrane region" description="Helical" evidence="9">
    <location>
        <begin position="20"/>
        <end position="42"/>
    </location>
</feature>
<keyword evidence="5" id="KW-0297">G-protein coupled receptor</keyword>
<dbReference type="EMBL" id="VSWD01000009">
    <property type="protein sequence ID" value="KAK3092456.1"/>
    <property type="molecule type" value="Genomic_DNA"/>
</dbReference>
<accession>A0AA89C2U4</accession>
<keyword evidence="12" id="KW-1185">Reference proteome</keyword>
<feature type="domain" description="G-protein coupled receptors family 1 profile" evidence="10">
    <location>
        <begin position="33"/>
        <end position="331"/>
    </location>
</feature>
<dbReference type="GO" id="GO:0005886">
    <property type="term" value="C:plasma membrane"/>
    <property type="evidence" value="ECO:0007669"/>
    <property type="project" value="UniProtKB-SubCell"/>
</dbReference>
<evidence type="ECO:0000256" key="6">
    <source>
        <dbReference type="ARBA" id="ARBA00023136"/>
    </source>
</evidence>
<dbReference type="Pfam" id="PF00001">
    <property type="entry name" value="7tm_1"/>
    <property type="match status" value="1"/>
</dbReference>
<evidence type="ECO:0000313" key="12">
    <source>
        <dbReference type="Proteomes" id="UP001186944"/>
    </source>
</evidence>
<keyword evidence="8" id="KW-0807">Transducer</keyword>
<reference evidence="11" key="1">
    <citation type="submission" date="2019-08" db="EMBL/GenBank/DDBJ databases">
        <title>The improved chromosome-level genome for the pearl oyster Pinctada fucata martensii using PacBio sequencing and Hi-C.</title>
        <authorList>
            <person name="Zheng Z."/>
        </authorList>
    </citation>
    <scope>NUCLEOTIDE SEQUENCE</scope>
    <source>
        <strain evidence="11">ZZ-2019</strain>
        <tissue evidence="11">Adductor muscle</tissue>
    </source>
</reference>
<protein>
    <recommendedName>
        <fullName evidence="10">G-protein coupled receptors family 1 profile domain-containing protein</fullName>
    </recommendedName>
</protein>
<dbReference type="GO" id="GO:0007218">
    <property type="term" value="P:neuropeptide signaling pathway"/>
    <property type="evidence" value="ECO:0007669"/>
    <property type="project" value="TreeGrafter"/>
</dbReference>
<feature type="transmembrane region" description="Helical" evidence="9">
    <location>
        <begin position="134"/>
        <end position="153"/>
    </location>
</feature>
<name>A0AA89C2U4_PINIB</name>